<dbReference type="FunFam" id="1.10.340.70:FF:000001">
    <property type="entry name" value="Retrovirus-related Pol polyprotein from transposon gypsy-like Protein"/>
    <property type="match status" value="1"/>
</dbReference>
<dbReference type="EMBL" id="AP029267">
    <property type="protein sequence ID" value="BFG03323.1"/>
    <property type="molecule type" value="Genomic_DNA"/>
</dbReference>
<dbReference type="GO" id="GO:0016787">
    <property type="term" value="F:hydrolase activity"/>
    <property type="evidence" value="ECO:0007669"/>
    <property type="project" value="UniProtKB-KW"/>
</dbReference>
<dbReference type="SUPFAM" id="SSF56672">
    <property type="entry name" value="DNA/RNA polymerases"/>
    <property type="match status" value="1"/>
</dbReference>
<proteinExistence type="predicted"/>
<dbReference type="Pfam" id="PF00078">
    <property type="entry name" value="RVT_1"/>
    <property type="match status" value="1"/>
</dbReference>
<feature type="domain" description="Reverse transcriptase" evidence="8">
    <location>
        <begin position="1"/>
        <end position="141"/>
    </location>
</feature>
<dbReference type="InterPro" id="IPR012337">
    <property type="entry name" value="RNaseH-like_sf"/>
</dbReference>
<dbReference type="InterPro" id="IPR001584">
    <property type="entry name" value="Integrase_cat-core"/>
</dbReference>
<dbReference type="GO" id="GO:0015074">
    <property type="term" value="P:DNA integration"/>
    <property type="evidence" value="ECO:0007669"/>
    <property type="project" value="InterPro"/>
</dbReference>
<dbReference type="Gene3D" id="3.30.70.270">
    <property type="match status" value="2"/>
</dbReference>
<dbReference type="Gene3D" id="3.30.420.10">
    <property type="entry name" value="Ribonuclease H-like superfamily/Ribonuclease H"/>
    <property type="match status" value="1"/>
</dbReference>
<evidence type="ECO:0000256" key="6">
    <source>
        <dbReference type="ARBA" id="ARBA00022801"/>
    </source>
</evidence>
<dbReference type="CDD" id="cd09274">
    <property type="entry name" value="RNase_HI_RT_Ty3"/>
    <property type="match status" value="1"/>
</dbReference>
<evidence type="ECO:0000256" key="7">
    <source>
        <dbReference type="ARBA" id="ARBA00022918"/>
    </source>
</evidence>
<keyword evidence="7" id="KW-0695">RNA-directed DNA polymerase</keyword>
<dbReference type="InterPro" id="IPR043502">
    <property type="entry name" value="DNA/RNA_pol_sf"/>
</dbReference>
<evidence type="ECO:0000313" key="11">
    <source>
        <dbReference type="Proteomes" id="UP001500889"/>
    </source>
</evidence>
<dbReference type="SUPFAM" id="SSF53098">
    <property type="entry name" value="Ribonuclease H-like"/>
    <property type="match status" value="1"/>
</dbReference>
<keyword evidence="5" id="KW-0255">Endonuclease</keyword>
<evidence type="ECO:0000256" key="3">
    <source>
        <dbReference type="ARBA" id="ARBA00022695"/>
    </source>
</evidence>
<organism evidence="10 11">
    <name type="scientific">Drosophila madeirensis</name>
    <name type="common">Fruit fly</name>
    <dbReference type="NCBI Taxonomy" id="30013"/>
    <lineage>
        <taxon>Eukaryota</taxon>
        <taxon>Metazoa</taxon>
        <taxon>Ecdysozoa</taxon>
        <taxon>Arthropoda</taxon>
        <taxon>Hexapoda</taxon>
        <taxon>Insecta</taxon>
        <taxon>Pterygota</taxon>
        <taxon>Neoptera</taxon>
        <taxon>Endopterygota</taxon>
        <taxon>Diptera</taxon>
        <taxon>Brachycera</taxon>
        <taxon>Muscomorpha</taxon>
        <taxon>Ephydroidea</taxon>
        <taxon>Drosophilidae</taxon>
        <taxon>Drosophila</taxon>
        <taxon>Sophophora</taxon>
    </lineage>
</organism>
<dbReference type="GO" id="GO:0003676">
    <property type="term" value="F:nucleic acid binding"/>
    <property type="evidence" value="ECO:0007669"/>
    <property type="project" value="InterPro"/>
</dbReference>
<dbReference type="PANTHER" id="PTHR37984">
    <property type="entry name" value="PROTEIN CBG26694"/>
    <property type="match status" value="1"/>
</dbReference>
<dbReference type="Gene3D" id="1.10.340.70">
    <property type="match status" value="1"/>
</dbReference>
<dbReference type="Proteomes" id="UP001500889">
    <property type="component" value="Chromosome E"/>
</dbReference>
<keyword evidence="4" id="KW-0540">Nuclease</keyword>
<evidence type="ECO:0000259" key="9">
    <source>
        <dbReference type="PROSITE" id="PS50994"/>
    </source>
</evidence>
<dbReference type="GO" id="GO:0042575">
    <property type="term" value="C:DNA polymerase complex"/>
    <property type="evidence" value="ECO:0007669"/>
    <property type="project" value="UniProtKB-ARBA"/>
</dbReference>
<evidence type="ECO:0000256" key="4">
    <source>
        <dbReference type="ARBA" id="ARBA00022722"/>
    </source>
</evidence>
<keyword evidence="6" id="KW-0378">Hydrolase</keyword>
<dbReference type="Gene3D" id="3.10.20.370">
    <property type="match status" value="1"/>
</dbReference>
<dbReference type="Pfam" id="PF17921">
    <property type="entry name" value="Integrase_H2C2"/>
    <property type="match status" value="1"/>
</dbReference>
<dbReference type="Pfam" id="PF00665">
    <property type="entry name" value="rve"/>
    <property type="match status" value="1"/>
</dbReference>
<dbReference type="EC" id="2.7.7.49" evidence="1"/>
<feature type="domain" description="Integrase catalytic" evidence="9">
    <location>
        <begin position="493"/>
        <end position="651"/>
    </location>
</feature>
<dbReference type="FunFam" id="3.30.420.10:FF:000032">
    <property type="entry name" value="Retrovirus-related Pol polyprotein from transposon 297-like Protein"/>
    <property type="match status" value="1"/>
</dbReference>
<name>A0AAU9G486_DROMD</name>
<dbReference type="CDD" id="cd01647">
    <property type="entry name" value="RT_LTR"/>
    <property type="match status" value="1"/>
</dbReference>
<protein>
    <recommendedName>
        <fullName evidence="1">RNA-directed DNA polymerase</fullName>
        <ecNumber evidence="1">2.7.7.49</ecNumber>
    </recommendedName>
</protein>
<dbReference type="PROSITE" id="PS50878">
    <property type="entry name" value="RT_POL"/>
    <property type="match status" value="1"/>
</dbReference>
<keyword evidence="3" id="KW-0548">Nucleotidyltransferase</keyword>
<dbReference type="Gene3D" id="3.10.10.10">
    <property type="entry name" value="HIV Type 1 Reverse Transcriptase, subunit A, domain 1"/>
    <property type="match status" value="1"/>
</dbReference>
<evidence type="ECO:0000256" key="2">
    <source>
        <dbReference type="ARBA" id="ARBA00022679"/>
    </source>
</evidence>
<sequence length="781" mass="89998">MEHAYPMLPIDYILDQLREARFISSLDLKDGYWQIPLDKASRQFTAFTVPGKGLFKWKVMPFGLHSASATFQRALDQVIGPEMMPHAFAYQDDIIVIGKTKEEHQRNLEEVFRRLKRANLRLNIEKCQFFQQELRYLGHLVTGEGICTDPEQVAVIAELQPPANVKELRQYLGVASWYRRFVPEFATLVQPLSALLRKKAKWEWSEEQQESFEAVKSRLVADPVLACPDFARKFVLQTDASDYGLGAILTQETERGERVISYASRTLNSAERNYSATEKECLAIVWAIRKLKPYLEGYRFKVITDHMALKWLNSIESPTGRVARWALELQQYDFEISYRKGQLNVVADALSRQPLAERCLRVEEEPADSPEETQCEWIAKVRDQIRREPEKFPDYVEETGRVYRHIPQRAGDEEVAAWKMCVPKGLRDRVLRENHDTPAAGHAGGRKTMARIAGRYYWRGMHRDVRSYVRKCEVCLRFKPNQRQAAGKMLTQVPEEPWATVCADFVGPLPRSKHGNAMLLVLVDRFSKWTELVPMRKATAEAQTKAVRERIVARFGVTNVIITDNGVQFTSRSFKKFLEQLGVRHQFTAPYTPQENPTERTNRTVKTMIAQFTEGDQRCWDEKWQELMLAFNSGVSQSTGYSPAFVVQGREPRLPKALYDEEALGTGQGTLPPDENATKMKELFELVRRNLERAAQDQARFYNLRRRAWKPKVGDIVWARQHHLSNAAEEFAAKLAPKYAGPYRIMDFVSPVICKLRGDDDRRTRTAHISDLKSQPMEETA</sequence>
<keyword evidence="11" id="KW-1185">Reference proteome</keyword>
<accession>A0AAU9G486</accession>
<evidence type="ECO:0000256" key="5">
    <source>
        <dbReference type="ARBA" id="ARBA00022759"/>
    </source>
</evidence>
<evidence type="ECO:0000256" key="1">
    <source>
        <dbReference type="ARBA" id="ARBA00012493"/>
    </source>
</evidence>
<reference evidence="10 11" key="1">
    <citation type="submission" date="2024-02" db="EMBL/GenBank/DDBJ databases">
        <title>A chromosome-level genome assembly of Drosophila madeirensis, a fruit fly species endemic to Madeira island.</title>
        <authorList>
            <person name="Tomihara K."/>
            <person name="Llopart A."/>
            <person name="Yamamoto D."/>
        </authorList>
    </citation>
    <scope>NUCLEOTIDE SEQUENCE [LARGE SCALE GENOMIC DNA]</scope>
    <source>
        <strain evidence="10 11">RF1</strain>
    </source>
</reference>
<evidence type="ECO:0000259" key="8">
    <source>
        <dbReference type="PROSITE" id="PS50878"/>
    </source>
</evidence>
<dbReference type="Pfam" id="PF17917">
    <property type="entry name" value="RT_RNaseH"/>
    <property type="match status" value="1"/>
</dbReference>
<dbReference type="InterPro" id="IPR043128">
    <property type="entry name" value="Rev_trsase/Diguanyl_cyclase"/>
</dbReference>
<gene>
    <name evidence="10" type="ORF">DMAD_02611</name>
</gene>
<evidence type="ECO:0000313" key="10">
    <source>
        <dbReference type="EMBL" id="BFG03323.1"/>
    </source>
</evidence>
<dbReference type="GO" id="GO:0003964">
    <property type="term" value="F:RNA-directed DNA polymerase activity"/>
    <property type="evidence" value="ECO:0007669"/>
    <property type="project" value="UniProtKB-KW"/>
</dbReference>
<keyword evidence="2" id="KW-0808">Transferase</keyword>
<dbReference type="PANTHER" id="PTHR37984:SF5">
    <property type="entry name" value="PROTEIN NYNRIN-LIKE"/>
    <property type="match status" value="1"/>
</dbReference>
<dbReference type="PROSITE" id="PS50994">
    <property type="entry name" value="INTEGRASE"/>
    <property type="match status" value="1"/>
</dbReference>
<dbReference type="InterPro" id="IPR036397">
    <property type="entry name" value="RNaseH_sf"/>
</dbReference>
<dbReference type="FunFam" id="3.10.20.370:FF:000001">
    <property type="entry name" value="Retrovirus-related Pol polyprotein from transposon 17.6-like protein"/>
    <property type="match status" value="1"/>
</dbReference>
<dbReference type="InterPro" id="IPR041373">
    <property type="entry name" value="RT_RNaseH"/>
</dbReference>
<dbReference type="FunFam" id="3.30.70.270:FF:000020">
    <property type="entry name" value="Transposon Tf2-6 polyprotein-like Protein"/>
    <property type="match status" value="1"/>
</dbReference>
<dbReference type="AlphaFoldDB" id="A0AAU9G486"/>
<dbReference type="GO" id="GO:0004519">
    <property type="term" value="F:endonuclease activity"/>
    <property type="evidence" value="ECO:0007669"/>
    <property type="project" value="UniProtKB-KW"/>
</dbReference>
<dbReference type="InterPro" id="IPR050951">
    <property type="entry name" value="Retrovirus_Pol_polyprotein"/>
</dbReference>
<dbReference type="InterPro" id="IPR000477">
    <property type="entry name" value="RT_dom"/>
</dbReference>
<dbReference type="InterPro" id="IPR041588">
    <property type="entry name" value="Integrase_H2C2"/>
</dbReference>